<protein>
    <submittedName>
        <fullName evidence="1">Excisionase family DNA-binding protein</fullName>
    </submittedName>
</protein>
<evidence type="ECO:0000313" key="2">
    <source>
        <dbReference type="Proteomes" id="UP001374952"/>
    </source>
</evidence>
<reference evidence="1" key="1">
    <citation type="submission" date="2024-02" db="EMBL/GenBank/DDBJ databases">
        <title>Bacteria isolated from the canopy kelp, Nereocystis luetkeana.</title>
        <authorList>
            <person name="Pfister C.A."/>
            <person name="Younker I.T."/>
            <person name="Light S.H."/>
        </authorList>
    </citation>
    <scope>NUCLEOTIDE SEQUENCE</scope>
    <source>
        <strain evidence="1">TN.2.01</strain>
    </source>
</reference>
<accession>A0ACC6R7G8</accession>
<gene>
    <name evidence="1" type="ORF">V6250_17040</name>
</gene>
<keyword evidence="1" id="KW-0238">DNA-binding</keyword>
<comment type="caution">
    <text evidence="1">The sequence shown here is derived from an EMBL/GenBank/DDBJ whole genome shotgun (WGS) entry which is preliminary data.</text>
</comment>
<proteinExistence type="predicted"/>
<organism evidence="1 2">
    <name type="scientific">Pseudoalteromonas undina</name>
    <dbReference type="NCBI Taxonomy" id="43660"/>
    <lineage>
        <taxon>Bacteria</taxon>
        <taxon>Pseudomonadati</taxon>
        <taxon>Pseudomonadota</taxon>
        <taxon>Gammaproteobacteria</taxon>
        <taxon>Alteromonadales</taxon>
        <taxon>Pseudoalteromonadaceae</taxon>
        <taxon>Pseudoalteromonas</taxon>
    </lineage>
</organism>
<name>A0ACC6R7G8_9GAMM</name>
<evidence type="ECO:0000313" key="1">
    <source>
        <dbReference type="EMBL" id="MEL0605878.1"/>
    </source>
</evidence>
<sequence>MNVSNNDRPSNVEKMTLLEKVQIKSYLSTVSNLTVDECVIYTGLAKSYIYKLTHAGIIPHSKPNGRRIIFNRLELDDWLFSNKVESADDLSDFIKHSAKALNRKASINYR</sequence>
<dbReference type="Proteomes" id="UP001374952">
    <property type="component" value="Unassembled WGS sequence"/>
</dbReference>
<keyword evidence="2" id="KW-1185">Reference proteome</keyword>
<dbReference type="EMBL" id="JBAKAX010000023">
    <property type="protein sequence ID" value="MEL0605878.1"/>
    <property type="molecule type" value="Genomic_DNA"/>
</dbReference>